<dbReference type="SMART" id="SM00047">
    <property type="entry name" value="LYZ2"/>
    <property type="match status" value="1"/>
</dbReference>
<dbReference type="Pfam" id="PF01832">
    <property type="entry name" value="Glucosaminidase"/>
    <property type="match status" value="1"/>
</dbReference>
<evidence type="ECO:0000256" key="5">
    <source>
        <dbReference type="ARBA" id="ARBA00013433"/>
    </source>
</evidence>
<evidence type="ECO:0000256" key="7">
    <source>
        <dbReference type="ARBA" id="ARBA00022801"/>
    </source>
</evidence>
<organism evidence="12 13">
    <name type="scientific">Chromobacterium aquaticum</name>
    <dbReference type="NCBI Taxonomy" id="467180"/>
    <lineage>
        <taxon>Bacteria</taxon>
        <taxon>Pseudomonadati</taxon>
        <taxon>Pseudomonadota</taxon>
        <taxon>Betaproteobacteria</taxon>
        <taxon>Neisseriales</taxon>
        <taxon>Chromobacteriaceae</taxon>
        <taxon>Chromobacterium</taxon>
    </lineage>
</organism>
<dbReference type="EMBL" id="JBHSEK010000014">
    <property type="protein sequence ID" value="MFC4491477.1"/>
    <property type="molecule type" value="Genomic_DNA"/>
</dbReference>
<keyword evidence="12" id="KW-0969">Cilium</keyword>
<protein>
    <recommendedName>
        <fullName evidence="5">Peptidoglycan hydrolase FlgJ</fullName>
    </recommendedName>
    <alternativeName>
        <fullName evidence="10">Muramidase FlgJ</fullName>
    </alternativeName>
</protein>
<dbReference type="InterPro" id="IPR019301">
    <property type="entry name" value="Flagellar_prot_FlgJ_N"/>
</dbReference>
<comment type="function">
    <text evidence="1">Flagellum-specific muramidase which hydrolyzes the peptidoglycan layer to assemble the rod structure in the periplasmic space.</text>
</comment>
<evidence type="ECO:0000256" key="4">
    <source>
        <dbReference type="ARBA" id="ARBA00007974"/>
    </source>
</evidence>
<comment type="similarity">
    <text evidence="3">In the N-terminal section; belongs to the FlgJ family.</text>
</comment>
<evidence type="ECO:0000256" key="3">
    <source>
        <dbReference type="ARBA" id="ARBA00006880"/>
    </source>
</evidence>
<dbReference type="InterPro" id="IPR051056">
    <property type="entry name" value="Glycosyl_Hydrolase_73"/>
</dbReference>
<comment type="caution">
    <text evidence="12">The sequence shown here is derived from an EMBL/GenBank/DDBJ whole genome shotgun (WGS) entry which is preliminary data.</text>
</comment>
<dbReference type="PANTHER" id="PTHR33308">
    <property type="entry name" value="PEPTIDOGLYCAN HYDROLASE FLGJ"/>
    <property type="match status" value="1"/>
</dbReference>
<dbReference type="Proteomes" id="UP001595999">
    <property type="component" value="Unassembled WGS sequence"/>
</dbReference>
<evidence type="ECO:0000313" key="12">
    <source>
        <dbReference type="EMBL" id="MFC4491477.1"/>
    </source>
</evidence>
<dbReference type="GO" id="GO:0016787">
    <property type="term" value="F:hydrolase activity"/>
    <property type="evidence" value="ECO:0007669"/>
    <property type="project" value="UniProtKB-KW"/>
</dbReference>
<keyword evidence="6" id="KW-0574">Periplasm</keyword>
<keyword evidence="12" id="KW-0966">Cell projection</keyword>
<dbReference type="Gene3D" id="2.10.70.40">
    <property type="entry name" value="peptidoglycan hydrolase"/>
    <property type="match status" value="1"/>
</dbReference>
<evidence type="ECO:0000259" key="11">
    <source>
        <dbReference type="SMART" id="SM00047"/>
    </source>
</evidence>
<evidence type="ECO:0000256" key="9">
    <source>
        <dbReference type="ARBA" id="ARBA00023316"/>
    </source>
</evidence>
<keyword evidence="12" id="KW-0282">Flagellum</keyword>
<dbReference type="NCBIfam" id="TIGR02541">
    <property type="entry name" value="flagell_FlgJ"/>
    <property type="match status" value="1"/>
</dbReference>
<dbReference type="RefSeq" id="WP_231461457.1">
    <property type="nucleotide sequence ID" value="NZ_JAJOHW010000034.1"/>
</dbReference>
<evidence type="ECO:0000256" key="8">
    <source>
        <dbReference type="ARBA" id="ARBA00023295"/>
    </source>
</evidence>
<dbReference type="Gene3D" id="1.10.530.10">
    <property type="match status" value="1"/>
</dbReference>
<comment type="subcellular location">
    <subcellularLocation>
        <location evidence="2">Periplasm</location>
    </subcellularLocation>
</comment>
<evidence type="ECO:0000256" key="1">
    <source>
        <dbReference type="ARBA" id="ARBA00002954"/>
    </source>
</evidence>
<keyword evidence="9" id="KW-0961">Cell wall biogenesis/degradation</keyword>
<evidence type="ECO:0000256" key="6">
    <source>
        <dbReference type="ARBA" id="ARBA00022764"/>
    </source>
</evidence>
<evidence type="ECO:0000256" key="10">
    <source>
        <dbReference type="ARBA" id="ARBA00030835"/>
    </source>
</evidence>
<name>A0ABV8ZWA9_9NEIS</name>
<proteinExistence type="inferred from homology"/>
<keyword evidence="8" id="KW-0326">Glycosidase</keyword>
<dbReference type="PRINTS" id="PR01002">
    <property type="entry name" value="FLGFLGJ"/>
</dbReference>
<evidence type="ECO:0000313" key="13">
    <source>
        <dbReference type="Proteomes" id="UP001595999"/>
    </source>
</evidence>
<dbReference type="InterPro" id="IPR002901">
    <property type="entry name" value="MGlyc_endo_b_GlcNAc-like_dom"/>
</dbReference>
<sequence>MTIQSLSAGAVSANDLLNRQLAVDPNQLNDLRAQAIKDPKGAARQVASQFEALMMNTLLKSMRETKFDPEGESNSLSTYQGLYDQQLTQALSSSGGFGLGDMLYRQIAKQSNFAPDDKSMHTVHSAPGPQLAVRAHGGGKALLAYQEAQQAAGAALVLTAPTSPAKAETAATGKGGSRDFAAAMLPHARSAAAQLGVAPEAVVAHAALESGWGKRAIRHPDGSDSHNLFGIKASGDWQGRTVSVMTTEYEGGVAQKRVEKFRAYGSYAEAFGDYARLLKDSPRYKGALNQGQNMYGFAHALQSGGYATDPRYARKLVDVAASLAQQTVRS</sequence>
<dbReference type="InterPro" id="IPR013377">
    <property type="entry name" value="FlgJ"/>
</dbReference>
<dbReference type="PANTHER" id="PTHR33308:SF9">
    <property type="entry name" value="PEPTIDOGLYCAN HYDROLASE FLGJ"/>
    <property type="match status" value="1"/>
</dbReference>
<keyword evidence="13" id="KW-1185">Reference proteome</keyword>
<keyword evidence="7 12" id="KW-0378">Hydrolase</keyword>
<gene>
    <name evidence="12" type="primary">flgJ</name>
    <name evidence="12" type="ORF">ACFO0R_17850</name>
</gene>
<feature type="domain" description="Mannosyl-glycoprotein endo-beta-N-acetylglucosamidase-like" evidence="11">
    <location>
        <begin position="170"/>
        <end position="324"/>
    </location>
</feature>
<evidence type="ECO:0000256" key="2">
    <source>
        <dbReference type="ARBA" id="ARBA00004418"/>
    </source>
</evidence>
<dbReference type="Pfam" id="PF10135">
    <property type="entry name" value="Rod-binding"/>
    <property type="match status" value="1"/>
</dbReference>
<comment type="similarity">
    <text evidence="4">In the C-terminal section; belongs to the glycosyl hydrolase 73 family.</text>
</comment>
<accession>A0ABV8ZWA9</accession>
<reference evidence="13" key="1">
    <citation type="journal article" date="2019" name="Int. J. Syst. Evol. Microbiol.">
        <title>The Global Catalogue of Microorganisms (GCM) 10K type strain sequencing project: providing services to taxonomists for standard genome sequencing and annotation.</title>
        <authorList>
            <consortium name="The Broad Institute Genomics Platform"/>
            <consortium name="The Broad Institute Genome Sequencing Center for Infectious Disease"/>
            <person name="Wu L."/>
            <person name="Ma J."/>
        </authorList>
    </citation>
    <scope>NUCLEOTIDE SEQUENCE [LARGE SCALE GENOMIC DNA]</scope>
    <source>
        <strain evidence="13">CGMCC 4.7608</strain>
    </source>
</reference>